<evidence type="ECO:0000313" key="2">
    <source>
        <dbReference type="EMBL" id="UXE36680.1"/>
    </source>
</evidence>
<name>A0A9Q9JDI5_RAOOR</name>
<evidence type="ECO:0000313" key="3">
    <source>
        <dbReference type="EMBL" id="WWC10256.1"/>
    </source>
</evidence>
<evidence type="ECO:0000313" key="5">
    <source>
        <dbReference type="Proteomes" id="UP001350972"/>
    </source>
</evidence>
<gene>
    <name evidence="3" type="ORF">LM286_18075</name>
    <name evidence="2" type="ORF">N2J37_19300</name>
</gene>
<protein>
    <submittedName>
        <fullName evidence="2">Uncharacterized protein</fullName>
    </submittedName>
</protein>
<keyword evidence="1" id="KW-0812">Transmembrane</keyword>
<dbReference type="Proteomes" id="UP001350972">
    <property type="component" value="Chromosome"/>
</dbReference>
<keyword evidence="1" id="KW-0472">Membrane</keyword>
<keyword evidence="5" id="KW-1185">Reference proteome</keyword>
<keyword evidence="1" id="KW-1133">Transmembrane helix</keyword>
<dbReference type="AlphaFoldDB" id="A0A9Q9JDI5"/>
<dbReference type="EMBL" id="CP145163">
    <property type="protein sequence ID" value="WWC10256.1"/>
    <property type="molecule type" value="Genomic_DNA"/>
</dbReference>
<dbReference type="RefSeq" id="WP_226949273.1">
    <property type="nucleotide sequence ID" value="NZ_CABDWC010000006.1"/>
</dbReference>
<reference evidence="3 5" key="2">
    <citation type="submission" date="2024-02" db="EMBL/GenBank/DDBJ databases">
        <title>Tn5403 promotes plasmid rearrangements and degradation of the Klebsiella pneumoniae carbapenemase (KPC) transposon Tn4401.</title>
        <authorList>
            <person name="Sheppard A.E."/>
            <person name="Barry K.E."/>
            <person name="Parikh H.I."/>
            <person name="Vegesana K."/>
            <person name="Sebra R."/>
            <person name="George S."/>
            <person name="Sanderson N.D."/>
            <person name="Stoesser N."/>
            <person name="Eyre D.W."/>
            <person name="Crook D.W."/>
            <person name="Walker A.S."/>
            <person name="Mathers A.J."/>
        </authorList>
    </citation>
    <scope>NUCLEOTIDE SEQUENCE [LARGE SCALE GENOMIC DNA]</scope>
    <source>
        <strain evidence="3 5">CAV1921</strain>
    </source>
</reference>
<reference evidence="2" key="1">
    <citation type="submission" date="2022-09" db="EMBL/GenBank/DDBJ databases">
        <title>Multidrug resistance Raoultella ornithinolytica Strain MQB_Silv_108.</title>
        <authorList>
            <person name="Quintela-Baluja M."/>
        </authorList>
    </citation>
    <scope>NUCLEOTIDE SEQUENCE</scope>
    <source>
        <strain evidence="2">MQB_Silv_108</strain>
    </source>
</reference>
<sequence>MLNNFIANVKARLWAKFLPRFVAKNDRLGEPYDYYAVHFADAGRQRYRLIGFNGCDVHVERLALSASDDVQTEKLPVSRILGMESEIVHYKKYGKIISESIFYYAINYYLHIVDSKIFLFKGKGAVVSTFFRERELKSQERIFLLRLIVNEFVKRRPSDPEAGLTVDEVIELLYGRLWYKHIRNESFQYKVTLLMESLALSGELAEERGRYIVQGKAITTLVEYEKEQRHARQQEKIQRNMVRLMLIITAATVLITLALLGLAGVIDLHKIWQDILQIKPVRFLFKLI</sequence>
<accession>A0A9Q9JDI5</accession>
<dbReference type="Proteomes" id="UP001064206">
    <property type="component" value="Chromosome"/>
</dbReference>
<dbReference type="EMBL" id="CP104450">
    <property type="protein sequence ID" value="UXE36680.1"/>
    <property type="molecule type" value="Genomic_DNA"/>
</dbReference>
<proteinExistence type="predicted"/>
<evidence type="ECO:0000256" key="1">
    <source>
        <dbReference type="SAM" id="Phobius"/>
    </source>
</evidence>
<organism evidence="2 4">
    <name type="scientific">Raoultella ornithinolytica</name>
    <name type="common">Klebsiella ornithinolytica</name>
    <dbReference type="NCBI Taxonomy" id="54291"/>
    <lineage>
        <taxon>Bacteria</taxon>
        <taxon>Pseudomonadati</taxon>
        <taxon>Pseudomonadota</taxon>
        <taxon>Gammaproteobacteria</taxon>
        <taxon>Enterobacterales</taxon>
        <taxon>Enterobacteriaceae</taxon>
        <taxon>Klebsiella/Raoultella group</taxon>
        <taxon>Raoultella</taxon>
    </lineage>
</organism>
<evidence type="ECO:0000313" key="4">
    <source>
        <dbReference type="Proteomes" id="UP001064206"/>
    </source>
</evidence>
<feature type="transmembrane region" description="Helical" evidence="1">
    <location>
        <begin position="244"/>
        <end position="266"/>
    </location>
</feature>